<evidence type="ECO:0000313" key="2">
    <source>
        <dbReference type="Proteomes" id="UP000198406"/>
    </source>
</evidence>
<reference evidence="1 2" key="1">
    <citation type="journal article" date="2015" name="Plant Cell">
        <title>Oil accumulation by the oleaginous diatom Fistulifera solaris as revealed by the genome and transcriptome.</title>
        <authorList>
            <person name="Tanaka T."/>
            <person name="Maeda Y."/>
            <person name="Veluchamy A."/>
            <person name="Tanaka M."/>
            <person name="Abida H."/>
            <person name="Marechal E."/>
            <person name="Bowler C."/>
            <person name="Muto M."/>
            <person name="Sunaga Y."/>
            <person name="Tanaka M."/>
            <person name="Yoshino T."/>
            <person name="Taniguchi T."/>
            <person name="Fukuda Y."/>
            <person name="Nemoto M."/>
            <person name="Matsumoto M."/>
            <person name="Wong P.S."/>
            <person name="Aburatani S."/>
            <person name="Fujibuchi W."/>
        </authorList>
    </citation>
    <scope>NUCLEOTIDE SEQUENCE [LARGE SCALE GENOMIC DNA]</scope>
    <source>
        <strain evidence="1 2">JPCC DA0580</strain>
    </source>
</reference>
<comment type="caution">
    <text evidence="1">The sequence shown here is derived from an EMBL/GenBank/DDBJ whole genome shotgun (WGS) entry which is preliminary data.</text>
</comment>
<dbReference type="Gene3D" id="1.25.40.10">
    <property type="entry name" value="Tetratricopeptide repeat domain"/>
    <property type="match status" value="1"/>
</dbReference>
<dbReference type="InterPro" id="IPR010323">
    <property type="entry name" value="DUF924"/>
</dbReference>
<accession>A0A1Z5KAR1</accession>
<dbReference type="AlphaFoldDB" id="A0A1Z5KAR1"/>
<gene>
    <name evidence="1" type="ORF">FisN_15Lh068</name>
</gene>
<organism evidence="1 2">
    <name type="scientific">Fistulifera solaris</name>
    <name type="common">Oleaginous diatom</name>
    <dbReference type="NCBI Taxonomy" id="1519565"/>
    <lineage>
        <taxon>Eukaryota</taxon>
        <taxon>Sar</taxon>
        <taxon>Stramenopiles</taxon>
        <taxon>Ochrophyta</taxon>
        <taxon>Bacillariophyta</taxon>
        <taxon>Bacillariophyceae</taxon>
        <taxon>Bacillariophycidae</taxon>
        <taxon>Naviculales</taxon>
        <taxon>Naviculaceae</taxon>
        <taxon>Fistulifera</taxon>
    </lineage>
</organism>
<dbReference type="Pfam" id="PF06041">
    <property type="entry name" value="DUF924"/>
    <property type="match status" value="1"/>
</dbReference>
<dbReference type="EMBL" id="BDSP01000201">
    <property type="protein sequence ID" value="GAX23353.1"/>
    <property type="molecule type" value="Genomic_DNA"/>
</dbReference>
<dbReference type="OrthoDB" id="414698at2759"/>
<protein>
    <submittedName>
        <fullName evidence="1">Uncharacterized protein</fullName>
    </submittedName>
</protein>
<keyword evidence="2" id="KW-1185">Reference proteome</keyword>
<dbReference type="Proteomes" id="UP000198406">
    <property type="component" value="Unassembled WGS sequence"/>
</dbReference>
<sequence length="265" mass="30125">MTQPLSFAEFVGKPFIQAAVQNPMTPESVLSFFFGVNLQDPESIETGLRQGHCLQAMNDLWWKGFPEYDQLCQSTFTEAIRAAGKGTFLLNESMQTAQPLTTSRIDDYMSEIILCDQLSRNCFRGSLEAFAYDPVALQRARQVADLFLSNDGNSHADGEIYLPYTVFLNTAFMHSESLDDHATILKVMEKVEAMSPPQFANMWKIQRQMALDHSQVIERFGRYPHRNFVNGRTNTPEEDMWLKDVENLPMWAKSQMAAAASEKTK</sequence>
<evidence type="ECO:0000313" key="1">
    <source>
        <dbReference type="EMBL" id="GAX23353.1"/>
    </source>
</evidence>
<proteinExistence type="predicted"/>
<name>A0A1Z5KAR1_FISSO</name>
<dbReference type="SUPFAM" id="SSF48452">
    <property type="entry name" value="TPR-like"/>
    <property type="match status" value="1"/>
</dbReference>
<dbReference type="InterPro" id="IPR011990">
    <property type="entry name" value="TPR-like_helical_dom_sf"/>
</dbReference>
<dbReference type="InParanoid" id="A0A1Z5KAR1"/>
<dbReference type="Gene3D" id="1.20.58.320">
    <property type="entry name" value="TPR-like"/>
    <property type="match status" value="1"/>
</dbReference>